<comment type="catalytic activity">
    <reaction evidence="15">
        <text>L-lysine + NADPH + O2 = N(6)-hydroxy-L-lysine + NADP(+) + H2O</text>
        <dbReference type="Rhea" id="RHEA:23228"/>
        <dbReference type="ChEBI" id="CHEBI:15377"/>
        <dbReference type="ChEBI" id="CHEBI:15379"/>
        <dbReference type="ChEBI" id="CHEBI:32551"/>
        <dbReference type="ChEBI" id="CHEBI:57783"/>
        <dbReference type="ChEBI" id="CHEBI:57820"/>
        <dbReference type="ChEBI" id="CHEBI:58349"/>
        <dbReference type="EC" id="1.14.13.59"/>
    </reaction>
</comment>
<evidence type="ECO:0000256" key="14">
    <source>
        <dbReference type="ARBA" id="ARBA00032738"/>
    </source>
</evidence>
<proteinExistence type="inferred from homology"/>
<keyword evidence="8" id="KW-0521">NADP</keyword>
<comment type="pathway">
    <text evidence="2">Siderophore biosynthesis.</text>
</comment>
<reference evidence="16 17" key="1">
    <citation type="submission" date="2024-03" db="EMBL/GenBank/DDBJ databases">
        <title>Novel Streptomyces species of biotechnological and ecological value are a feature of Machair soil.</title>
        <authorList>
            <person name="Prole J.R."/>
            <person name="Goodfellow M."/>
            <person name="Allenby N."/>
            <person name="Ward A.C."/>
        </authorList>
    </citation>
    <scope>NUCLEOTIDE SEQUENCE [LARGE SCALE GENOMIC DNA]</scope>
    <source>
        <strain evidence="16 17">MS1.HAVA.3</strain>
    </source>
</reference>
<evidence type="ECO:0000256" key="8">
    <source>
        <dbReference type="ARBA" id="ARBA00022857"/>
    </source>
</evidence>
<gene>
    <name evidence="16" type="ORF">WKI68_22775</name>
</gene>
<dbReference type="EC" id="1.14.13.59" evidence="4"/>
<organism evidence="16 17">
    <name type="scientific">Streptomyces caledonius</name>
    <dbReference type="NCBI Taxonomy" id="3134107"/>
    <lineage>
        <taxon>Bacteria</taxon>
        <taxon>Bacillati</taxon>
        <taxon>Actinomycetota</taxon>
        <taxon>Actinomycetes</taxon>
        <taxon>Kitasatosporales</taxon>
        <taxon>Streptomycetaceae</taxon>
        <taxon>Streptomyces</taxon>
    </lineage>
</organism>
<evidence type="ECO:0000313" key="17">
    <source>
        <dbReference type="Proteomes" id="UP001382904"/>
    </source>
</evidence>
<evidence type="ECO:0000256" key="12">
    <source>
        <dbReference type="ARBA" id="ARBA00031158"/>
    </source>
</evidence>
<name>A0ABU8U6E3_9ACTN</name>
<dbReference type="PANTHER" id="PTHR42802:SF1">
    <property type="entry name" value="L-ORNITHINE N(5)-MONOOXYGENASE"/>
    <property type="match status" value="1"/>
</dbReference>
<evidence type="ECO:0000256" key="13">
    <source>
        <dbReference type="ARBA" id="ARBA00032493"/>
    </source>
</evidence>
<evidence type="ECO:0000256" key="10">
    <source>
        <dbReference type="ARBA" id="ARBA00023033"/>
    </source>
</evidence>
<evidence type="ECO:0000256" key="4">
    <source>
        <dbReference type="ARBA" id="ARBA00013076"/>
    </source>
</evidence>
<dbReference type="PANTHER" id="PTHR42802">
    <property type="entry name" value="MONOOXYGENASE"/>
    <property type="match status" value="1"/>
</dbReference>
<dbReference type="InterPro" id="IPR025700">
    <property type="entry name" value="Lys/Orn_oxygenase"/>
</dbReference>
<keyword evidence="9" id="KW-0560">Oxidoreductase</keyword>
<sequence length="156" mass="17143">MDGLYRQFYQDRRTGQERLAIHAMTDVKAARMDGEEIVLTLADRKTGAEREMRTDLVLLGTGFVRDMPWAVKALAESIGLDEVNVSRHYRLDLGRPATAACYLQGVNEATHGIADSLLSVLAGRSAEITRDIVAHRRTGPVEIPAPERELALSGAV</sequence>
<evidence type="ECO:0000256" key="3">
    <source>
        <dbReference type="ARBA" id="ARBA00007588"/>
    </source>
</evidence>
<evidence type="ECO:0000256" key="5">
    <source>
        <dbReference type="ARBA" id="ARBA00016406"/>
    </source>
</evidence>
<dbReference type="Pfam" id="PF13434">
    <property type="entry name" value="Lys_Orn_oxgnase"/>
    <property type="match status" value="1"/>
</dbReference>
<keyword evidence="10 16" id="KW-0503">Monooxygenase</keyword>
<keyword evidence="7" id="KW-0274">FAD</keyword>
<dbReference type="Proteomes" id="UP001382904">
    <property type="component" value="Unassembled WGS sequence"/>
</dbReference>
<dbReference type="GO" id="GO:0004497">
    <property type="term" value="F:monooxygenase activity"/>
    <property type="evidence" value="ECO:0007669"/>
    <property type="project" value="UniProtKB-KW"/>
</dbReference>
<comment type="caution">
    <text evidence="16">The sequence shown here is derived from an EMBL/GenBank/DDBJ whole genome shotgun (WGS) entry which is preliminary data.</text>
</comment>
<evidence type="ECO:0000256" key="2">
    <source>
        <dbReference type="ARBA" id="ARBA00004924"/>
    </source>
</evidence>
<evidence type="ECO:0000313" key="16">
    <source>
        <dbReference type="EMBL" id="MEJ8643459.1"/>
    </source>
</evidence>
<keyword evidence="17" id="KW-1185">Reference proteome</keyword>
<comment type="similarity">
    <text evidence="3">Belongs to the lysine N(6)-hydroxylase/L-ornithine N(5)-oxygenase family.</text>
</comment>
<dbReference type="Gene3D" id="3.50.50.60">
    <property type="entry name" value="FAD/NAD(P)-binding domain"/>
    <property type="match status" value="1"/>
</dbReference>
<evidence type="ECO:0000256" key="9">
    <source>
        <dbReference type="ARBA" id="ARBA00023002"/>
    </source>
</evidence>
<dbReference type="InterPro" id="IPR036188">
    <property type="entry name" value="FAD/NAD-bd_sf"/>
</dbReference>
<accession>A0ABU8U6E3</accession>
<comment type="cofactor">
    <cofactor evidence="1">
        <name>FAD</name>
        <dbReference type="ChEBI" id="CHEBI:57692"/>
    </cofactor>
</comment>
<evidence type="ECO:0000256" key="1">
    <source>
        <dbReference type="ARBA" id="ARBA00001974"/>
    </source>
</evidence>
<evidence type="ECO:0000256" key="6">
    <source>
        <dbReference type="ARBA" id="ARBA00022630"/>
    </source>
</evidence>
<keyword evidence="6" id="KW-0285">Flavoprotein</keyword>
<evidence type="ECO:0000256" key="7">
    <source>
        <dbReference type="ARBA" id="ARBA00022827"/>
    </source>
</evidence>
<evidence type="ECO:0000256" key="11">
    <source>
        <dbReference type="ARBA" id="ARBA00029939"/>
    </source>
</evidence>
<dbReference type="EMBL" id="JBBKAM010000002">
    <property type="protein sequence ID" value="MEJ8643459.1"/>
    <property type="molecule type" value="Genomic_DNA"/>
</dbReference>
<evidence type="ECO:0000256" key="15">
    <source>
        <dbReference type="ARBA" id="ARBA00048407"/>
    </source>
</evidence>
<protein>
    <recommendedName>
        <fullName evidence="5">L-lysine N6-monooxygenase MbtG</fullName>
        <ecNumber evidence="4">1.14.13.59</ecNumber>
    </recommendedName>
    <alternativeName>
        <fullName evidence="14">Lysine 6-N-hydroxylase</fullName>
    </alternativeName>
    <alternativeName>
        <fullName evidence="13">Lysine N6-hydroxylase</fullName>
    </alternativeName>
    <alternativeName>
        <fullName evidence="11">Lysine-N-oxygenase</fullName>
    </alternativeName>
    <alternativeName>
        <fullName evidence="12">Mycobactin synthase protein G</fullName>
    </alternativeName>
</protein>